<accession>A0A8J2Z451</accession>
<dbReference type="EMBL" id="BMJS01000011">
    <property type="protein sequence ID" value="GGF96768.1"/>
    <property type="molecule type" value="Genomic_DNA"/>
</dbReference>
<evidence type="ECO:0000313" key="2">
    <source>
        <dbReference type="EMBL" id="GGF96768.1"/>
    </source>
</evidence>
<protein>
    <recommendedName>
        <fullName evidence="4">Fimbrial protein</fullName>
    </recommendedName>
</protein>
<proteinExistence type="predicted"/>
<dbReference type="OrthoDB" id="7630309at2"/>
<keyword evidence="3" id="KW-1185">Reference proteome</keyword>
<dbReference type="AlphaFoldDB" id="A0A8J2Z451"/>
<dbReference type="InterPro" id="IPR013783">
    <property type="entry name" value="Ig-like_fold"/>
</dbReference>
<evidence type="ECO:0000313" key="3">
    <source>
        <dbReference type="Proteomes" id="UP000636949"/>
    </source>
</evidence>
<comment type="caution">
    <text evidence="2">The sequence shown here is derived from an EMBL/GenBank/DDBJ whole genome shotgun (WGS) entry which is preliminary data.</text>
</comment>
<feature type="signal peptide" evidence="1">
    <location>
        <begin position="1"/>
        <end position="22"/>
    </location>
</feature>
<dbReference type="Proteomes" id="UP000636949">
    <property type="component" value="Unassembled WGS sequence"/>
</dbReference>
<evidence type="ECO:0000256" key="1">
    <source>
        <dbReference type="SAM" id="SignalP"/>
    </source>
</evidence>
<name>A0A8J2Z451_9GAMM</name>
<gene>
    <name evidence="2" type="ORF">GCM10010995_12530</name>
</gene>
<organism evidence="2 3">
    <name type="scientific">Cysteiniphilum litorale</name>
    <dbReference type="NCBI Taxonomy" id="2056700"/>
    <lineage>
        <taxon>Bacteria</taxon>
        <taxon>Pseudomonadati</taxon>
        <taxon>Pseudomonadota</taxon>
        <taxon>Gammaproteobacteria</taxon>
        <taxon>Thiotrichales</taxon>
        <taxon>Fastidiosibacteraceae</taxon>
        <taxon>Cysteiniphilum</taxon>
    </lineage>
</organism>
<feature type="chain" id="PRO_5035244937" description="Fimbrial protein" evidence="1">
    <location>
        <begin position="23"/>
        <end position="273"/>
    </location>
</feature>
<dbReference type="RefSeq" id="WP_117002422.1">
    <property type="nucleotide sequence ID" value="NZ_BMJS01000011.1"/>
</dbReference>
<keyword evidence="1" id="KW-0732">Signal</keyword>
<evidence type="ECO:0008006" key="4">
    <source>
        <dbReference type="Google" id="ProtNLM"/>
    </source>
</evidence>
<reference evidence="2" key="2">
    <citation type="submission" date="2020-09" db="EMBL/GenBank/DDBJ databases">
        <authorList>
            <person name="Sun Q."/>
            <person name="Zhou Y."/>
        </authorList>
    </citation>
    <scope>NUCLEOTIDE SEQUENCE</scope>
    <source>
        <strain evidence="2">CGMCC 1.15758</strain>
    </source>
</reference>
<reference evidence="2" key="1">
    <citation type="journal article" date="2014" name="Int. J. Syst. Evol. Microbiol.">
        <title>Complete genome sequence of Corynebacterium casei LMG S-19264T (=DSM 44701T), isolated from a smear-ripened cheese.</title>
        <authorList>
            <consortium name="US DOE Joint Genome Institute (JGI-PGF)"/>
            <person name="Walter F."/>
            <person name="Albersmeier A."/>
            <person name="Kalinowski J."/>
            <person name="Ruckert C."/>
        </authorList>
    </citation>
    <scope>NUCLEOTIDE SEQUENCE</scope>
    <source>
        <strain evidence="2">CGMCC 1.15758</strain>
    </source>
</reference>
<sequence>MRFFAKHILSTLSLVMGSMAYAVPFKDCNGGVTVSGMFDYVYKNEKNELGLVKRITNSSCKTSYYLINLEKVNQPFAQGNDKADKNNMPTEEEMTIKDMALSGLLVSPQKMILGPKRKDDVNFIINREINNADKLSFYRLKFTPVLPEKKYGFDVDEKVAAEATLNLGVSTAIVVEPKNPDYTYDLQVIEGEKVTLQNQGNALIILDISGKCNFRPEAQDAEDNAVIPCAVGGSQDIRVYPNQLRDIRLLGYQGEVFLFIKTGNSSIKKTFYL</sequence>
<dbReference type="Gene3D" id="2.60.40.10">
    <property type="entry name" value="Immunoglobulins"/>
    <property type="match status" value="1"/>
</dbReference>